<dbReference type="EMBL" id="JAGYWB010000009">
    <property type="protein sequence ID" value="KAI0511984.1"/>
    <property type="molecule type" value="Genomic_DNA"/>
</dbReference>
<keyword evidence="3" id="KW-1185">Reference proteome</keyword>
<dbReference type="AlphaFoldDB" id="A0A8T3BHZ0"/>
<name>A0A8T3BHZ0_DENNO</name>
<organism evidence="2 3">
    <name type="scientific">Dendrobium nobile</name>
    <name type="common">Orchid</name>
    <dbReference type="NCBI Taxonomy" id="94219"/>
    <lineage>
        <taxon>Eukaryota</taxon>
        <taxon>Viridiplantae</taxon>
        <taxon>Streptophyta</taxon>
        <taxon>Embryophyta</taxon>
        <taxon>Tracheophyta</taxon>
        <taxon>Spermatophyta</taxon>
        <taxon>Magnoliopsida</taxon>
        <taxon>Liliopsida</taxon>
        <taxon>Asparagales</taxon>
        <taxon>Orchidaceae</taxon>
        <taxon>Epidendroideae</taxon>
        <taxon>Malaxideae</taxon>
        <taxon>Dendrobiinae</taxon>
        <taxon>Dendrobium</taxon>
    </lineage>
</organism>
<proteinExistence type="predicted"/>
<dbReference type="Proteomes" id="UP000829196">
    <property type="component" value="Unassembled WGS sequence"/>
</dbReference>
<feature type="compositionally biased region" description="Polar residues" evidence="1">
    <location>
        <begin position="45"/>
        <end position="64"/>
    </location>
</feature>
<accession>A0A8T3BHZ0</accession>
<evidence type="ECO:0000313" key="3">
    <source>
        <dbReference type="Proteomes" id="UP000829196"/>
    </source>
</evidence>
<feature type="region of interest" description="Disordered" evidence="1">
    <location>
        <begin position="31"/>
        <end position="64"/>
    </location>
</feature>
<evidence type="ECO:0000256" key="1">
    <source>
        <dbReference type="SAM" id="MobiDB-lite"/>
    </source>
</evidence>
<comment type="caution">
    <text evidence="2">The sequence shown here is derived from an EMBL/GenBank/DDBJ whole genome shotgun (WGS) entry which is preliminary data.</text>
</comment>
<gene>
    <name evidence="2" type="ORF">KFK09_012618</name>
</gene>
<sequence length="64" mass="7436">MIRIGKKALTMPFTVPTFQTMHLNETQLKQLNLPSKQSSKRQRETNPQNRPLTQNPKQHALTTH</sequence>
<reference evidence="2" key="1">
    <citation type="journal article" date="2022" name="Front. Genet.">
        <title>Chromosome-Scale Assembly of the Dendrobium nobile Genome Provides Insights Into the Molecular Mechanism of the Biosynthesis of the Medicinal Active Ingredient of Dendrobium.</title>
        <authorList>
            <person name="Xu Q."/>
            <person name="Niu S.-C."/>
            <person name="Li K.-L."/>
            <person name="Zheng P.-J."/>
            <person name="Zhang X.-J."/>
            <person name="Jia Y."/>
            <person name="Liu Y."/>
            <person name="Niu Y.-X."/>
            <person name="Yu L.-H."/>
            <person name="Chen D.-F."/>
            <person name="Zhang G.-Q."/>
        </authorList>
    </citation>
    <scope>NUCLEOTIDE SEQUENCE</scope>
    <source>
        <tissue evidence="2">Leaf</tissue>
    </source>
</reference>
<evidence type="ECO:0000313" key="2">
    <source>
        <dbReference type="EMBL" id="KAI0511984.1"/>
    </source>
</evidence>
<protein>
    <submittedName>
        <fullName evidence="2">Uncharacterized protein</fullName>
    </submittedName>
</protein>